<reference evidence="7 8" key="1">
    <citation type="submission" date="2019-06" db="EMBL/GenBank/DDBJ databases">
        <title>Sequencing the genomes of 1000 actinobacteria strains.</title>
        <authorList>
            <person name="Klenk H.-P."/>
        </authorList>
    </citation>
    <scope>NUCLEOTIDE SEQUENCE [LARGE SCALE GENOMIC DNA]</scope>
    <source>
        <strain evidence="7 8">DSM 10596</strain>
    </source>
</reference>
<evidence type="ECO:0000256" key="1">
    <source>
        <dbReference type="ARBA" id="ARBA00010936"/>
    </source>
</evidence>
<comment type="caution">
    <text evidence="7">The sequence shown here is derived from an EMBL/GenBank/DDBJ whole genome shotgun (WGS) entry which is preliminary data.</text>
</comment>
<dbReference type="InterPro" id="IPR013785">
    <property type="entry name" value="Aldolase_TIM"/>
</dbReference>
<dbReference type="AlphaFoldDB" id="A0A542SN84"/>
<gene>
    <name evidence="6" type="primary">deoC</name>
    <name evidence="7" type="ORF">FB389_0747</name>
</gene>
<dbReference type="InterPro" id="IPR028581">
    <property type="entry name" value="DeoC_typeI"/>
</dbReference>
<dbReference type="OrthoDB" id="6579831at2"/>
<evidence type="ECO:0000256" key="3">
    <source>
        <dbReference type="ARBA" id="ARBA00023239"/>
    </source>
</evidence>
<dbReference type="Gene3D" id="3.20.20.70">
    <property type="entry name" value="Aldolase class I"/>
    <property type="match status" value="1"/>
</dbReference>
<keyword evidence="4 6" id="KW-0704">Schiff base</keyword>
<dbReference type="GO" id="GO:0006018">
    <property type="term" value="P:2-deoxyribose 1-phosphate catabolic process"/>
    <property type="evidence" value="ECO:0007669"/>
    <property type="project" value="UniProtKB-UniRule"/>
</dbReference>
<dbReference type="RefSeq" id="WP_142111418.1">
    <property type="nucleotide sequence ID" value="NZ_BAAATB010000002.1"/>
</dbReference>
<evidence type="ECO:0000256" key="5">
    <source>
        <dbReference type="ARBA" id="ARBA00048791"/>
    </source>
</evidence>
<keyword evidence="8" id="KW-1185">Reference proteome</keyword>
<comment type="function">
    <text evidence="6">Catalyzes a reversible aldol reaction between acetaldehyde and D-glyceraldehyde 3-phosphate to generate 2-deoxy-D-ribose 5-phosphate.</text>
</comment>
<dbReference type="SUPFAM" id="SSF51569">
    <property type="entry name" value="Aldolase"/>
    <property type="match status" value="1"/>
</dbReference>
<comment type="pathway">
    <text evidence="6">Carbohydrate degradation; 2-deoxy-D-ribose 1-phosphate degradation; D-glyceraldehyde 3-phosphate and acetaldehyde from 2-deoxy-alpha-D-ribose 1-phosphate: step 2/2.</text>
</comment>
<dbReference type="PANTHER" id="PTHR10889:SF1">
    <property type="entry name" value="DEOXYRIBOSE-PHOSPHATE ALDOLASE"/>
    <property type="match status" value="1"/>
</dbReference>
<dbReference type="EMBL" id="VFNV01000001">
    <property type="protein sequence ID" value="TQK76089.1"/>
    <property type="molecule type" value="Genomic_DNA"/>
</dbReference>
<accession>A0A542SN84</accession>
<dbReference type="InterPro" id="IPR011343">
    <property type="entry name" value="DeoC"/>
</dbReference>
<evidence type="ECO:0000256" key="4">
    <source>
        <dbReference type="ARBA" id="ARBA00023270"/>
    </source>
</evidence>
<feature type="active site" description="Proton donor/acceptor" evidence="6">
    <location>
        <position position="193"/>
    </location>
</feature>
<sequence>MAANAHDLAAYIEHTELQPAATAADAQRAIELASAYGVRGVCISPSRLERAHLPSPGPTLVTVCGFPSGAHSAQVKAVEAVTAMRNGAQEIDVVINLGAAKAGEWGRVCDGIEIVRLALAEAAADQGLPMPLVKAIIETAILTDQEIVRACHAVAAAGADMVKTSTGFHRAGGATTHAVRLIAQTVAGAMGIKAAGSIRTRDDAIAMIEAGATRIGTTSTAAILV</sequence>
<feature type="active site" description="Proton donor/acceptor" evidence="6">
    <location>
        <position position="92"/>
    </location>
</feature>
<dbReference type="GO" id="GO:0009264">
    <property type="term" value="P:deoxyribonucleotide catabolic process"/>
    <property type="evidence" value="ECO:0007669"/>
    <property type="project" value="UniProtKB-UniRule"/>
</dbReference>
<dbReference type="Pfam" id="PF01791">
    <property type="entry name" value="DeoC"/>
    <property type="match status" value="1"/>
</dbReference>
<comment type="catalytic activity">
    <reaction evidence="5 6">
        <text>2-deoxy-D-ribose 5-phosphate = D-glyceraldehyde 3-phosphate + acetaldehyde</text>
        <dbReference type="Rhea" id="RHEA:12821"/>
        <dbReference type="ChEBI" id="CHEBI:15343"/>
        <dbReference type="ChEBI" id="CHEBI:59776"/>
        <dbReference type="ChEBI" id="CHEBI:62877"/>
        <dbReference type="EC" id="4.1.2.4"/>
    </reaction>
</comment>
<evidence type="ECO:0000256" key="2">
    <source>
        <dbReference type="ARBA" id="ARBA00022490"/>
    </source>
</evidence>
<evidence type="ECO:0000313" key="7">
    <source>
        <dbReference type="EMBL" id="TQK76089.1"/>
    </source>
</evidence>
<dbReference type="CDD" id="cd00959">
    <property type="entry name" value="DeoC"/>
    <property type="match status" value="1"/>
</dbReference>
<proteinExistence type="inferred from homology"/>
<evidence type="ECO:0000256" key="6">
    <source>
        <dbReference type="HAMAP-Rule" id="MF_00114"/>
    </source>
</evidence>
<dbReference type="SMART" id="SM01133">
    <property type="entry name" value="DeoC"/>
    <property type="match status" value="1"/>
</dbReference>
<dbReference type="NCBIfam" id="TIGR00126">
    <property type="entry name" value="deoC"/>
    <property type="match status" value="1"/>
</dbReference>
<dbReference type="EC" id="4.1.2.4" evidence="6"/>
<protein>
    <recommendedName>
        <fullName evidence="6">Deoxyribose-phosphate aldolase</fullName>
        <shortName evidence="6">DERA</shortName>
        <ecNumber evidence="6">4.1.2.4</ecNumber>
    </recommendedName>
    <alternativeName>
        <fullName evidence="6">2-deoxy-D-ribose 5-phosphate aldolase</fullName>
    </alternativeName>
    <alternativeName>
        <fullName evidence="6">Phosphodeoxyriboaldolase</fullName>
        <shortName evidence="6">Deoxyriboaldolase</shortName>
    </alternativeName>
</protein>
<dbReference type="PIRSF" id="PIRSF001357">
    <property type="entry name" value="DeoC"/>
    <property type="match status" value="1"/>
</dbReference>
<dbReference type="PANTHER" id="PTHR10889">
    <property type="entry name" value="DEOXYRIBOSE-PHOSPHATE ALDOLASE"/>
    <property type="match status" value="1"/>
</dbReference>
<dbReference type="Proteomes" id="UP000316181">
    <property type="component" value="Unassembled WGS sequence"/>
</dbReference>
<comment type="similarity">
    <text evidence="1 6">Belongs to the DeoC/FbaB aldolase family. DeoC type 1 subfamily.</text>
</comment>
<feature type="active site" description="Schiff-base intermediate with acetaldehyde" evidence="6">
    <location>
        <position position="163"/>
    </location>
</feature>
<comment type="subcellular location">
    <subcellularLocation>
        <location evidence="6">Cytoplasm</location>
    </subcellularLocation>
</comment>
<dbReference type="GO" id="GO:0005737">
    <property type="term" value="C:cytoplasm"/>
    <property type="evidence" value="ECO:0007669"/>
    <property type="project" value="UniProtKB-SubCell"/>
</dbReference>
<dbReference type="HAMAP" id="MF_00114">
    <property type="entry name" value="DeoC_type1"/>
    <property type="match status" value="1"/>
</dbReference>
<keyword evidence="2 6" id="KW-0963">Cytoplasm</keyword>
<dbReference type="UniPathway" id="UPA00002">
    <property type="reaction ID" value="UER00468"/>
</dbReference>
<dbReference type="GO" id="GO:0016052">
    <property type="term" value="P:carbohydrate catabolic process"/>
    <property type="evidence" value="ECO:0007669"/>
    <property type="project" value="TreeGrafter"/>
</dbReference>
<evidence type="ECO:0000313" key="8">
    <source>
        <dbReference type="Proteomes" id="UP000316181"/>
    </source>
</evidence>
<organism evidence="7 8">
    <name type="scientific">Rarobacter incanus</name>
    <dbReference type="NCBI Taxonomy" id="153494"/>
    <lineage>
        <taxon>Bacteria</taxon>
        <taxon>Bacillati</taxon>
        <taxon>Actinomycetota</taxon>
        <taxon>Actinomycetes</taxon>
        <taxon>Micrococcales</taxon>
        <taxon>Rarobacteraceae</taxon>
        <taxon>Rarobacter</taxon>
    </lineage>
</organism>
<name>A0A542SN84_9MICO</name>
<keyword evidence="3 6" id="KW-0456">Lyase</keyword>
<dbReference type="GO" id="GO:0004139">
    <property type="term" value="F:deoxyribose-phosphate aldolase activity"/>
    <property type="evidence" value="ECO:0007669"/>
    <property type="project" value="UniProtKB-UniRule"/>
</dbReference>
<dbReference type="InterPro" id="IPR002915">
    <property type="entry name" value="DeoC/FbaB/LacD_aldolase"/>
</dbReference>